<feature type="domain" description="CAAX prenyl protease 2/Lysostaphin resistance protein A-like" evidence="2">
    <location>
        <begin position="112"/>
        <end position="207"/>
    </location>
</feature>
<gene>
    <name evidence="3" type="ORF">GOQ27_04390</name>
</gene>
<dbReference type="RefSeq" id="WP_203365618.1">
    <property type="nucleotide sequence ID" value="NZ_WSFT01000020.1"/>
</dbReference>
<accession>A0A942UY04</accession>
<dbReference type="InterPro" id="IPR003675">
    <property type="entry name" value="Rce1/LyrA-like_dom"/>
</dbReference>
<keyword evidence="1" id="KW-0812">Transmembrane</keyword>
<keyword evidence="3" id="KW-0378">Hydrolase</keyword>
<feature type="transmembrane region" description="Helical" evidence="1">
    <location>
        <begin position="84"/>
        <end position="101"/>
    </location>
</feature>
<evidence type="ECO:0000256" key="1">
    <source>
        <dbReference type="SAM" id="Phobius"/>
    </source>
</evidence>
<keyword evidence="3" id="KW-0482">Metalloprotease</keyword>
<protein>
    <submittedName>
        <fullName evidence="3">CPBP family intramembrane metalloprotease</fullName>
    </submittedName>
</protein>
<keyword evidence="1" id="KW-1133">Transmembrane helix</keyword>
<dbReference type="GO" id="GO:0008237">
    <property type="term" value="F:metallopeptidase activity"/>
    <property type="evidence" value="ECO:0007669"/>
    <property type="project" value="UniProtKB-KW"/>
</dbReference>
<feature type="transmembrane region" description="Helical" evidence="1">
    <location>
        <begin position="40"/>
        <end position="61"/>
    </location>
</feature>
<feature type="transmembrane region" description="Helical" evidence="1">
    <location>
        <begin position="144"/>
        <end position="165"/>
    </location>
</feature>
<evidence type="ECO:0000313" key="4">
    <source>
        <dbReference type="Proteomes" id="UP000724672"/>
    </source>
</evidence>
<keyword evidence="1" id="KW-0472">Membrane</keyword>
<dbReference type="EMBL" id="WSFT01000020">
    <property type="protein sequence ID" value="MBS4537687.1"/>
    <property type="molecule type" value="Genomic_DNA"/>
</dbReference>
<dbReference type="Proteomes" id="UP000724672">
    <property type="component" value="Unassembled WGS sequence"/>
</dbReference>
<organism evidence="3 4">
    <name type="scientific">Anaeromonas frigoriresistens</name>
    <dbReference type="NCBI Taxonomy" id="2683708"/>
    <lineage>
        <taxon>Bacteria</taxon>
        <taxon>Bacillati</taxon>
        <taxon>Bacillota</taxon>
        <taxon>Tissierellia</taxon>
        <taxon>Tissierellales</taxon>
        <taxon>Thermohalobacteraceae</taxon>
        <taxon>Anaeromonas</taxon>
    </lineage>
</organism>
<feature type="transmembrane region" description="Helical" evidence="1">
    <location>
        <begin position="171"/>
        <end position="191"/>
    </location>
</feature>
<name>A0A942UY04_9FIRM</name>
<evidence type="ECO:0000259" key="2">
    <source>
        <dbReference type="Pfam" id="PF02517"/>
    </source>
</evidence>
<comment type="caution">
    <text evidence="3">The sequence shown here is derived from an EMBL/GenBank/DDBJ whole genome shotgun (WGS) entry which is preliminary data.</text>
</comment>
<feature type="transmembrane region" description="Helical" evidence="1">
    <location>
        <begin position="107"/>
        <end position="124"/>
    </location>
</feature>
<proteinExistence type="predicted"/>
<evidence type="ECO:0000313" key="3">
    <source>
        <dbReference type="EMBL" id="MBS4537687.1"/>
    </source>
</evidence>
<dbReference type="GO" id="GO:0080120">
    <property type="term" value="P:CAAX-box protein maturation"/>
    <property type="evidence" value="ECO:0007669"/>
    <property type="project" value="UniProtKB-ARBA"/>
</dbReference>
<dbReference type="Pfam" id="PF02517">
    <property type="entry name" value="Rce1-like"/>
    <property type="match status" value="1"/>
</dbReference>
<keyword evidence="3" id="KW-0645">Protease</keyword>
<feature type="transmembrane region" description="Helical" evidence="1">
    <location>
        <begin position="222"/>
        <end position="240"/>
    </location>
</feature>
<sequence>MKEKVSYKRPIMFSILLGLLLILCITVASAIAVALELTDIGVLVAQGLAFLFVAIIITLYMKNGKRSLSEFGFEKLNISKSKEVLYYIPLLVIALVHPLIGGFDTDLKIIEVFIILIFAFLVGYTEESIFRGIIKKKLEFKGKIYFIVFSSTFFGILHVANAFSGKNLTSVILQVVNAFLVGLILSTLITIVHNIIPLIAFHFLYDALALMTNSSISEKETLVLIVLTTLYTLYGIYLIFKLKQSLRLSKIQFKDQRV</sequence>
<dbReference type="GO" id="GO:0004175">
    <property type="term" value="F:endopeptidase activity"/>
    <property type="evidence" value="ECO:0007669"/>
    <property type="project" value="UniProtKB-ARBA"/>
</dbReference>
<reference evidence="3" key="1">
    <citation type="submission" date="2019-12" db="EMBL/GenBank/DDBJ databases">
        <title>Clostridiaceae gen. nov. sp. nov., isolated from sediment in Xinjiang, China.</title>
        <authorList>
            <person name="Zhang R."/>
        </authorList>
    </citation>
    <scope>NUCLEOTIDE SEQUENCE</scope>
    <source>
        <strain evidence="3">D2Q-11</strain>
    </source>
</reference>
<keyword evidence="4" id="KW-1185">Reference proteome</keyword>
<dbReference type="AlphaFoldDB" id="A0A942UY04"/>